<evidence type="ECO:0000259" key="2">
    <source>
        <dbReference type="Pfam" id="PF13239"/>
    </source>
</evidence>
<dbReference type="Proteomes" id="UP000018542">
    <property type="component" value="Chromosome"/>
</dbReference>
<keyword evidence="1" id="KW-0472">Membrane</keyword>
<keyword evidence="4" id="KW-1185">Reference proteome</keyword>
<dbReference type="Pfam" id="PF13239">
    <property type="entry name" value="2TM"/>
    <property type="match status" value="1"/>
</dbReference>
<keyword evidence="1" id="KW-1133">Transmembrane helix</keyword>
<sequence>MDDLFEHQMQSERDKAINAFYTHFTSYLAIMAALAIVALVSGDTEWIPWVVLGWGAVIGLHAYEVFVRRPKRDHEAREKRLLAEEAAAERAASDEKTGTSG</sequence>
<dbReference type="InterPro" id="IPR025698">
    <property type="entry name" value="2TM_dom"/>
</dbReference>
<dbReference type="EMBL" id="CP006912">
    <property type="protein sequence ID" value="AHB49543.1"/>
    <property type="molecule type" value="Genomic_DNA"/>
</dbReference>
<gene>
    <name evidence="3" type="ORF">W911_15860</name>
</gene>
<evidence type="ECO:0000313" key="3">
    <source>
        <dbReference type="EMBL" id="AHB49543.1"/>
    </source>
</evidence>
<accession>V5SG81</accession>
<feature type="transmembrane region" description="Helical" evidence="1">
    <location>
        <begin position="20"/>
        <end position="40"/>
    </location>
</feature>
<dbReference type="HOGENOM" id="CLU_2287677_0_0_5"/>
<proteinExistence type="predicted"/>
<dbReference type="PATRIC" id="fig|1029756.8.peg.3304"/>
<protein>
    <recommendedName>
        <fullName evidence="2">2TM domain-containing protein</fullName>
    </recommendedName>
</protein>
<feature type="transmembrane region" description="Helical" evidence="1">
    <location>
        <begin position="46"/>
        <end position="67"/>
    </location>
</feature>
<name>V5SG81_9HYPH</name>
<evidence type="ECO:0000256" key="1">
    <source>
        <dbReference type="SAM" id="Phobius"/>
    </source>
</evidence>
<evidence type="ECO:0000313" key="4">
    <source>
        <dbReference type="Proteomes" id="UP000018542"/>
    </source>
</evidence>
<keyword evidence="1" id="KW-0812">Transmembrane</keyword>
<reference evidence="3 4" key="1">
    <citation type="journal article" date="2014" name="Genome Announc.">
        <title>Complete Genome Sequence of Hyphomicrobium nitrativorans Strain NL23, a Denitrifying Bacterium Isolated from Biofilm of a Methanol-Fed Denitrification System Treating Seawater at the Montreal Biodome.</title>
        <authorList>
            <person name="Martineau C."/>
            <person name="Villeneuve C."/>
            <person name="Mauffrey F."/>
            <person name="Villemur R."/>
        </authorList>
    </citation>
    <scope>NUCLEOTIDE SEQUENCE [LARGE SCALE GENOMIC DNA]</scope>
    <source>
        <strain evidence="3">NL23</strain>
    </source>
</reference>
<dbReference type="AlphaFoldDB" id="V5SG81"/>
<feature type="domain" description="2TM" evidence="2">
    <location>
        <begin position="10"/>
        <end position="71"/>
    </location>
</feature>
<dbReference type="OrthoDB" id="3782725at2"/>
<dbReference type="RefSeq" id="WP_023788473.1">
    <property type="nucleotide sequence ID" value="NC_022997.1"/>
</dbReference>
<dbReference type="KEGG" id="hni:W911_15860"/>
<organism evidence="3 4">
    <name type="scientific">Hyphomicrobium nitrativorans NL23</name>
    <dbReference type="NCBI Taxonomy" id="1029756"/>
    <lineage>
        <taxon>Bacteria</taxon>
        <taxon>Pseudomonadati</taxon>
        <taxon>Pseudomonadota</taxon>
        <taxon>Alphaproteobacteria</taxon>
        <taxon>Hyphomicrobiales</taxon>
        <taxon>Hyphomicrobiaceae</taxon>
        <taxon>Hyphomicrobium</taxon>
    </lineage>
</organism>